<dbReference type="SUPFAM" id="SSF51735">
    <property type="entry name" value="NAD(P)-binding Rossmann-fold domains"/>
    <property type="match status" value="1"/>
</dbReference>
<organism evidence="1 2">
    <name type="scientific">Aspergillus terreus</name>
    <dbReference type="NCBI Taxonomy" id="33178"/>
    <lineage>
        <taxon>Eukaryota</taxon>
        <taxon>Fungi</taxon>
        <taxon>Dikarya</taxon>
        <taxon>Ascomycota</taxon>
        <taxon>Pezizomycotina</taxon>
        <taxon>Eurotiomycetes</taxon>
        <taxon>Eurotiomycetidae</taxon>
        <taxon>Eurotiales</taxon>
        <taxon>Aspergillaceae</taxon>
        <taxon>Aspergillus</taxon>
        <taxon>Aspergillus subgen. Circumdati</taxon>
    </lineage>
</organism>
<dbReference type="EMBL" id="BLJY01000001">
    <property type="protein sequence ID" value="GFF11844.1"/>
    <property type="molecule type" value="Genomic_DNA"/>
</dbReference>
<protein>
    <submittedName>
        <fullName evidence="1">Enoyl-CoA hydratase/isomerase family protein</fullName>
    </submittedName>
</protein>
<dbReference type="OrthoDB" id="5399006at2759"/>
<dbReference type="PRINTS" id="PR00081">
    <property type="entry name" value="GDHRDH"/>
</dbReference>
<dbReference type="Gene3D" id="3.40.50.720">
    <property type="entry name" value="NAD(P)-binding Rossmann-like Domain"/>
    <property type="match status" value="1"/>
</dbReference>
<dbReference type="InterPro" id="IPR002347">
    <property type="entry name" value="SDR_fam"/>
</dbReference>
<keyword evidence="2" id="KW-1185">Reference proteome</keyword>
<dbReference type="AlphaFoldDB" id="A0A5M3YLX7"/>
<evidence type="ECO:0000313" key="1">
    <source>
        <dbReference type="EMBL" id="GFF11844.1"/>
    </source>
</evidence>
<dbReference type="PANTHER" id="PTHR43431:SF7">
    <property type="entry name" value="OXIDOREDUCTASE, SHORT CHAIN DEHYDROGENASE_REDUCTASE FAMILY (AFU_ORTHOLOGUE AFUA_5G14000)"/>
    <property type="match status" value="1"/>
</dbReference>
<proteinExistence type="predicted"/>
<keyword evidence="1" id="KW-0413">Isomerase</keyword>
<reference evidence="1 2" key="1">
    <citation type="submission" date="2020-01" db="EMBL/GenBank/DDBJ databases">
        <title>Aspergillus terreus IFO 6365 whole genome shotgun sequence.</title>
        <authorList>
            <person name="Kanamasa S."/>
            <person name="Takahashi H."/>
        </authorList>
    </citation>
    <scope>NUCLEOTIDE SEQUENCE [LARGE SCALE GENOMIC DNA]</scope>
    <source>
        <strain evidence="1 2">IFO 6365</strain>
    </source>
</reference>
<dbReference type="PANTHER" id="PTHR43431">
    <property type="entry name" value="OXIDOREDUCTASE, SHORT CHAIN DEHYDROGENASE/REDUCTASE FAMILY (AFU_ORTHOLOGUE AFUA_5G14000)"/>
    <property type="match status" value="1"/>
</dbReference>
<evidence type="ECO:0000313" key="2">
    <source>
        <dbReference type="Proteomes" id="UP000452235"/>
    </source>
</evidence>
<gene>
    <name evidence="1" type="ORF">ATEIFO6365_0001006400</name>
</gene>
<accession>A0A5M3YLX7</accession>
<dbReference type="Proteomes" id="UP000452235">
    <property type="component" value="Unassembled WGS sequence"/>
</dbReference>
<dbReference type="VEuPathDB" id="FungiDB:ATEG_01054"/>
<dbReference type="InterPro" id="IPR036291">
    <property type="entry name" value="NAD(P)-bd_dom_sf"/>
</dbReference>
<name>A0A5M3YLX7_ASPTE</name>
<comment type="caution">
    <text evidence="1">The sequence shown here is derived from an EMBL/GenBank/DDBJ whole genome shotgun (WGS) entry which is preliminary data.</text>
</comment>
<dbReference type="Pfam" id="PF00106">
    <property type="entry name" value="adh_short"/>
    <property type="match status" value="1"/>
</dbReference>
<sequence>MSLNPSNKPVLAVIGVGPGIGEAVSRHFAARDFTVALIARTEVKLQQIQSAINDAHGAHTARYYVTDVRDEQQVTATFAAIKAELGPVHVLIYNAGSRRLRPRTLLETPSAEFESFVRINMFGAFYAAKCVLPDMLAAGGGTIIFTGATASVRGSPGLGGFSPGKFGLRALSQVITREFQGKGVHAAHVLVDGPVQSDIIGGFVRSRWEREGEREKLAQMERYLMQPKDLAEIYWFLYTQPRSTWTQELDVRAERESMFSKL</sequence>
<dbReference type="GO" id="GO:0016853">
    <property type="term" value="F:isomerase activity"/>
    <property type="evidence" value="ECO:0007669"/>
    <property type="project" value="UniProtKB-KW"/>
</dbReference>